<feature type="region of interest" description="Disordered" evidence="1">
    <location>
        <begin position="70"/>
        <end position="98"/>
    </location>
</feature>
<dbReference type="AlphaFoldDB" id="A0A813ENB2"/>
<feature type="region of interest" description="Disordered" evidence="1">
    <location>
        <begin position="1"/>
        <end position="57"/>
    </location>
</feature>
<feature type="compositionally biased region" description="Basic residues" evidence="1">
    <location>
        <begin position="17"/>
        <end position="31"/>
    </location>
</feature>
<sequence>MAPRRLTDSSAEEPPKKRQKTAAKAKAKAKAKQLPPPSPAKAPPAPPPAEAAAAVPKASSEALAVVSRGGGRGLKAVQNSREQSSTVEAPDGSRTEAKMSIKEQKLFSARGNAHVETKVMSEQNKRTTRKDGTVIITESKSTKKVCYL</sequence>
<evidence type="ECO:0000313" key="2">
    <source>
        <dbReference type="EMBL" id="CAE8603531.1"/>
    </source>
</evidence>
<feature type="compositionally biased region" description="Polar residues" evidence="1">
    <location>
        <begin position="77"/>
        <end position="87"/>
    </location>
</feature>
<evidence type="ECO:0000313" key="3">
    <source>
        <dbReference type="Proteomes" id="UP000654075"/>
    </source>
</evidence>
<protein>
    <submittedName>
        <fullName evidence="2">Uncharacterized protein</fullName>
    </submittedName>
</protein>
<organism evidence="2 3">
    <name type="scientific">Polarella glacialis</name>
    <name type="common">Dinoflagellate</name>
    <dbReference type="NCBI Taxonomy" id="89957"/>
    <lineage>
        <taxon>Eukaryota</taxon>
        <taxon>Sar</taxon>
        <taxon>Alveolata</taxon>
        <taxon>Dinophyceae</taxon>
        <taxon>Suessiales</taxon>
        <taxon>Suessiaceae</taxon>
        <taxon>Polarella</taxon>
    </lineage>
</organism>
<accession>A0A813ENB2</accession>
<proteinExistence type="predicted"/>
<comment type="caution">
    <text evidence="2">The sequence shown here is derived from an EMBL/GenBank/DDBJ whole genome shotgun (WGS) entry which is preliminary data.</text>
</comment>
<keyword evidence="3" id="KW-1185">Reference proteome</keyword>
<dbReference type="Proteomes" id="UP000654075">
    <property type="component" value="Unassembled WGS sequence"/>
</dbReference>
<feature type="compositionally biased region" description="Pro residues" evidence="1">
    <location>
        <begin position="34"/>
        <end position="49"/>
    </location>
</feature>
<dbReference type="OrthoDB" id="446785at2759"/>
<gene>
    <name evidence="2" type="ORF">PGLA1383_LOCUS21738</name>
</gene>
<reference evidence="2" key="1">
    <citation type="submission" date="2021-02" db="EMBL/GenBank/DDBJ databases">
        <authorList>
            <person name="Dougan E. K."/>
            <person name="Rhodes N."/>
            <person name="Thang M."/>
            <person name="Chan C."/>
        </authorList>
    </citation>
    <scope>NUCLEOTIDE SEQUENCE</scope>
</reference>
<evidence type="ECO:0000256" key="1">
    <source>
        <dbReference type="SAM" id="MobiDB-lite"/>
    </source>
</evidence>
<dbReference type="EMBL" id="CAJNNV010015501">
    <property type="protein sequence ID" value="CAE8603531.1"/>
    <property type="molecule type" value="Genomic_DNA"/>
</dbReference>
<name>A0A813ENB2_POLGL</name>